<dbReference type="RefSeq" id="WP_116009312.1">
    <property type="nucleotide sequence ID" value="NZ_QUOU01000001.1"/>
</dbReference>
<dbReference type="CDD" id="cd16144">
    <property type="entry name" value="ARS_like"/>
    <property type="match status" value="1"/>
</dbReference>
<keyword evidence="4" id="KW-0106">Calcium</keyword>
<dbReference type="AlphaFoldDB" id="A0A3E0TUB3"/>
<evidence type="ECO:0000256" key="4">
    <source>
        <dbReference type="ARBA" id="ARBA00022837"/>
    </source>
</evidence>
<proteinExistence type="inferred from homology"/>
<dbReference type="GO" id="GO:0046872">
    <property type="term" value="F:metal ion binding"/>
    <property type="evidence" value="ECO:0007669"/>
    <property type="project" value="UniProtKB-KW"/>
</dbReference>
<dbReference type="EMBL" id="QUOU01000001">
    <property type="protein sequence ID" value="REL28266.1"/>
    <property type="molecule type" value="Genomic_DNA"/>
</dbReference>
<evidence type="ECO:0000313" key="7">
    <source>
        <dbReference type="EMBL" id="REL28266.1"/>
    </source>
</evidence>
<gene>
    <name evidence="7" type="ORF">DXX93_17955</name>
</gene>
<dbReference type="InterPro" id="IPR017850">
    <property type="entry name" value="Alkaline_phosphatase_core_sf"/>
</dbReference>
<dbReference type="SUPFAM" id="SSF53649">
    <property type="entry name" value="Alkaline phosphatase-like"/>
    <property type="match status" value="1"/>
</dbReference>
<organism evidence="7 8">
    <name type="scientific">Thalassotalea euphylliae</name>
    <dbReference type="NCBI Taxonomy" id="1655234"/>
    <lineage>
        <taxon>Bacteria</taxon>
        <taxon>Pseudomonadati</taxon>
        <taxon>Pseudomonadota</taxon>
        <taxon>Gammaproteobacteria</taxon>
        <taxon>Alteromonadales</taxon>
        <taxon>Colwelliaceae</taxon>
        <taxon>Thalassotalea</taxon>
    </lineage>
</organism>
<evidence type="ECO:0000259" key="6">
    <source>
        <dbReference type="Pfam" id="PF00884"/>
    </source>
</evidence>
<accession>A0A3E0TUB3</accession>
<evidence type="ECO:0000256" key="5">
    <source>
        <dbReference type="SAM" id="SignalP"/>
    </source>
</evidence>
<evidence type="ECO:0000256" key="2">
    <source>
        <dbReference type="ARBA" id="ARBA00022723"/>
    </source>
</evidence>
<dbReference type="InterPro" id="IPR000917">
    <property type="entry name" value="Sulfatase_N"/>
</dbReference>
<evidence type="ECO:0000256" key="1">
    <source>
        <dbReference type="ARBA" id="ARBA00008779"/>
    </source>
</evidence>
<dbReference type="InterPro" id="IPR050738">
    <property type="entry name" value="Sulfatase"/>
</dbReference>
<evidence type="ECO:0000256" key="3">
    <source>
        <dbReference type="ARBA" id="ARBA00022801"/>
    </source>
</evidence>
<keyword evidence="3" id="KW-0378">Hydrolase</keyword>
<dbReference type="PROSITE" id="PS00149">
    <property type="entry name" value="SULFATASE_2"/>
    <property type="match status" value="1"/>
</dbReference>
<dbReference type="PROSITE" id="PS00523">
    <property type="entry name" value="SULFATASE_1"/>
    <property type="match status" value="1"/>
</dbReference>
<dbReference type="PANTHER" id="PTHR42693">
    <property type="entry name" value="ARYLSULFATASE FAMILY MEMBER"/>
    <property type="match status" value="1"/>
</dbReference>
<reference evidence="7 8" key="1">
    <citation type="submission" date="2018-08" db="EMBL/GenBank/DDBJ databases">
        <title>Thalassotalea euphylliae genome.</title>
        <authorList>
            <person name="Summers S."/>
            <person name="Rice S.A."/>
            <person name="Freckelton M.L."/>
            <person name="Nedved B.T."/>
            <person name="Hadfield M.G."/>
        </authorList>
    </citation>
    <scope>NUCLEOTIDE SEQUENCE [LARGE SCALE GENOMIC DNA]</scope>
    <source>
        <strain evidence="7 8">H1</strain>
    </source>
</reference>
<dbReference type="OrthoDB" id="9803751at2"/>
<keyword evidence="2" id="KW-0479">Metal-binding</keyword>
<keyword evidence="5" id="KW-0732">Signal</keyword>
<feature type="chain" id="PRO_5017680131" evidence="5">
    <location>
        <begin position="31"/>
        <end position="472"/>
    </location>
</feature>
<feature type="domain" description="Sulfatase N-terminal" evidence="6">
    <location>
        <begin position="34"/>
        <end position="351"/>
    </location>
</feature>
<dbReference type="Gene3D" id="3.40.720.10">
    <property type="entry name" value="Alkaline Phosphatase, subunit A"/>
    <property type="match status" value="1"/>
</dbReference>
<protein>
    <submittedName>
        <fullName evidence="7">DUF229 domain-containing protein</fullName>
    </submittedName>
</protein>
<comment type="similarity">
    <text evidence="1">Belongs to the sulfatase family.</text>
</comment>
<dbReference type="Proteomes" id="UP000256478">
    <property type="component" value="Unassembled WGS sequence"/>
</dbReference>
<evidence type="ECO:0000313" key="8">
    <source>
        <dbReference type="Proteomes" id="UP000256478"/>
    </source>
</evidence>
<dbReference type="PANTHER" id="PTHR42693:SF53">
    <property type="entry name" value="ENDO-4-O-SULFATASE"/>
    <property type="match status" value="1"/>
</dbReference>
<comment type="caution">
    <text evidence="7">The sequence shown here is derived from an EMBL/GenBank/DDBJ whole genome shotgun (WGS) entry which is preliminary data.</text>
</comment>
<sequence>MGKLKFISDKFLLVKLSVLLGCFAASSAFAKEKPNILVIMSDDAGYSDIGFSGNRLNKANFQTPNLDKLAASGVVFEQGYVSASVCSPSRAGMLTGRYQQRFGHEYNLPVRPEPGDVEEYSGLNVEELTIGDHLKAAGYNTGIIGKWHLGKASQFHPNSRGFDHFYGLLGGSRSYWEGDGQDTDYRRIYRNKTAEKYEGYLTDVLTDEAINFIDQSKEKPFFLFLSHTAVHAPMEAKAEYLKQFSHIKDTQRRTLAAMTLSLDESVGKVMTALKEKNLLDNTLIVFLNDNGGPSDANFSSNLPLVGIKGTLAEGGVRVPFTMSWPGKIKPDTYYDNPISALDILPTALAVASADKQGNKRLDGVNLMPFISGEETSTPHKTLYWKRAGFAAVRDGDFKLIRFPDRPAVLYNIKQDPYESKNLADDNPPIVNKLLKKLFSWENELQTPLFMTHSKWVKQNRERYTKYTNVDKE</sequence>
<dbReference type="GO" id="GO:0004065">
    <property type="term" value="F:arylsulfatase activity"/>
    <property type="evidence" value="ECO:0007669"/>
    <property type="project" value="TreeGrafter"/>
</dbReference>
<dbReference type="Gene3D" id="3.30.1120.10">
    <property type="match status" value="1"/>
</dbReference>
<name>A0A3E0TUB3_9GAMM</name>
<feature type="signal peptide" evidence="5">
    <location>
        <begin position="1"/>
        <end position="30"/>
    </location>
</feature>
<dbReference type="InterPro" id="IPR024607">
    <property type="entry name" value="Sulfatase_CS"/>
</dbReference>
<dbReference type="Pfam" id="PF00884">
    <property type="entry name" value="Sulfatase"/>
    <property type="match status" value="1"/>
</dbReference>